<protein>
    <submittedName>
        <fullName evidence="9">Rod shape-determining protein MreD</fullName>
    </submittedName>
</protein>
<evidence type="ECO:0000256" key="6">
    <source>
        <dbReference type="ARBA" id="ARBA00022989"/>
    </source>
</evidence>
<dbReference type="EMBL" id="SOPW01000001">
    <property type="protein sequence ID" value="TFB24933.1"/>
    <property type="molecule type" value="Genomic_DNA"/>
</dbReference>
<comment type="subcellular location">
    <subcellularLocation>
        <location evidence="1">Cell membrane</location>
        <topology evidence="1">Multi-pass membrane protein</topology>
    </subcellularLocation>
</comment>
<name>A0A4Y8IV37_9BACI</name>
<dbReference type="NCBIfam" id="TIGR03426">
    <property type="entry name" value="shape_MreD"/>
    <property type="match status" value="1"/>
</dbReference>
<evidence type="ECO:0000256" key="1">
    <source>
        <dbReference type="ARBA" id="ARBA00004651"/>
    </source>
</evidence>
<feature type="transmembrane region" description="Helical" evidence="8">
    <location>
        <begin position="175"/>
        <end position="193"/>
    </location>
</feature>
<evidence type="ECO:0000313" key="9">
    <source>
        <dbReference type="EMBL" id="TFB24933.1"/>
    </source>
</evidence>
<feature type="transmembrane region" description="Helical" evidence="8">
    <location>
        <begin position="31"/>
        <end position="48"/>
    </location>
</feature>
<keyword evidence="6 8" id="KW-1133">Transmembrane helix</keyword>
<dbReference type="Pfam" id="PF04093">
    <property type="entry name" value="MreD"/>
    <property type="match status" value="1"/>
</dbReference>
<proteinExistence type="inferred from homology"/>
<reference evidence="9 10" key="1">
    <citation type="submission" date="2019-03" db="EMBL/GenBank/DDBJ databases">
        <authorList>
            <person name="He R.-H."/>
        </authorList>
    </citation>
    <scope>NUCLEOTIDE SEQUENCE [LARGE SCALE GENOMIC DNA]</scope>
    <source>
        <strain evidence="10">SH 714</strain>
    </source>
</reference>
<keyword evidence="7 8" id="KW-0472">Membrane</keyword>
<dbReference type="GO" id="GO:0005886">
    <property type="term" value="C:plasma membrane"/>
    <property type="evidence" value="ECO:0007669"/>
    <property type="project" value="UniProtKB-SubCell"/>
</dbReference>
<dbReference type="GO" id="GO:0008360">
    <property type="term" value="P:regulation of cell shape"/>
    <property type="evidence" value="ECO:0007669"/>
    <property type="project" value="UniProtKB-KW"/>
</dbReference>
<dbReference type="OrthoDB" id="1653857at2"/>
<keyword evidence="3" id="KW-1003">Cell membrane</keyword>
<evidence type="ECO:0000256" key="8">
    <source>
        <dbReference type="SAM" id="Phobius"/>
    </source>
</evidence>
<keyword evidence="4 8" id="KW-0812">Transmembrane</keyword>
<evidence type="ECO:0000256" key="7">
    <source>
        <dbReference type="ARBA" id="ARBA00023136"/>
    </source>
</evidence>
<evidence type="ECO:0000256" key="4">
    <source>
        <dbReference type="ARBA" id="ARBA00022692"/>
    </source>
</evidence>
<keyword evidence="10" id="KW-1185">Reference proteome</keyword>
<dbReference type="InterPro" id="IPR007227">
    <property type="entry name" value="Cell_shape_determining_MreD"/>
</dbReference>
<comment type="caution">
    <text evidence="9">The sequence shown here is derived from an EMBL/GenBank/DDBJ whole genome shotgun (WGS) entry which is preliminary data.</text>
</comment>
<feature type="transmembrane region" description="Helical" evidence="8">
    <location>
        <begin position="130"/>
        <end position="155"/>
    </location>
</feature>
<comment type="similarity">
    <text evidence="2">Belongs to the MreD family.</text>
</comment>
<evidence type="ECO:0000256" key="2">
    <source>
        <dbReference type="ARBA" id="ARBA00007776"/>
    </source>
</evidence>
<gene>
    <name evidence="9" type="primary">mreD</name>
    <name evidence="9" type="ORF">E3U55_00650</name>
</gene>
<sequence>MIVIFIHLYSINSQNKIKHNLKRRRSNLKSLYLPLILFILLVFESTAVRFLPESIMSNNLFYIPHWILIFSLLILLFYDQAHTYHGLINGIVFGLLVDLVYTDLLGIYFLAYGVSLYLVHLFKKVLQQNFFVTLLLGLVVIVSVEFILFTLYTIVGQIDMAMNEFIQDRLIPTTLINLLFLLIIYPFFSKLLLKWQEQDLQIK</sequence>
<evidence type="ECO:0000256" key="3">
    <source>
        <dbReference type="ARBA" id="ARBA00022475"/>
    </source>
</evidence>
<keyword evidence="5" id="KW-0133">Cell shape</keyword>
<dbReference type="Proteomes" id="UP000297975">
    <property type="component" value="Unassembled WGS sequence"/>
</dbReference>
<evidence type="ECO:0000256" key="5">
    <source>
        <dbReference type="ARBA" id="ARBA00022960"/>
    </source>
</evidence>
<feature type="transmembrane region" description="Helical" evidence="8">
    <location>
        <begin position="60"/>
        <end position="78"/>
    </location>
</feature>
<organism evidence="9 10">
    <name type="scientific">Filobacillus milosensis</name>
    <dbReference type="NCBI Taxonomy" id="94137"/>
    <lineage>
        <taxon>Bacteria</taxon>
        <taxon>Bacillati</taxon>
        <taxon>Bacillota</taxon>
        <taxon>Bacilli</taxon>
        <taxon>Bacillales</taxon>
        <taxon>Bacillaceae</taxon>
        <taxon>Filobacillus</taxon>
    </lineage>
</organism>
<accession>A0A4Y8IV37</accession>
<feature type="transmembrane region" description="Helical" evidence="8">
    <location>
        <begin position="90"/>
        <end position="118"/>
    </location>
</feature>
<evidence type="ECO:0000313" key="10">
    <source>
        <dbReference type="Proteomes" id="UP000297975"/>
    </source>
</evidence>
<dbReference type="AlphaFoldDB" id="A0A4Y8IV37"/>